<dbReference type="InterPro" id="IPR039627">
    <property type="entry name" value="Yme2_C"/>
</dbReference>
<dbReference type="Gene3D" id="3.30.70.330">
    <property type="match status" value="1"/>
</dbReference>
<dbReference type="EMBL" id="KI635846">
    <property type="protein sequence ID" value="ETN44222.1"/>
    <property type="molecule type" value="Genomic_DNA"/>
</dbReference>
<dbReference type="PROSITE" id="PS50102">
    <property type="entry name" value="RRM"/>
    <property type="match status" value="1"/>
</dbReference>
<keyword evidence="8 12" id="KW-0496">Mitochondrion</keyword>
<evidence type="ECO:0000256" key="12">
    <source>
        <dbReference type="RuleBase" id="RU367108"/>
    </source>
</evidence>
<evidence type="ECO:0000313" key="15">
    <source>
        <dbReference type="EMBL" id="ETN44222.1"/>
    </source>
</evidence>
<evidence type="ECO:0000313" key="16">
    <source>
        <dbReference type="Proteomes" id="UP000030752"/>
    </source>
</evidence>
<evidence type="ECO:0000256" key="8">
    <source>
        <dbReference type="ARBA" id="ARBA00023128"/>
    </source>
</evidence>
<dbReference type="GO" id="GO:0003723">
    <property type="term" value="F:RNA binding"/>
    <property type="evidence" value="ECO:0007669"/>
    <property type="project" value="UniProtKB-UniRule"/>
</dbReference>
<evidence type="ECO:0000256" key="9">
    <source>
        <dbReference type="ARBA" id="ARBA00023136"/>
    </source>
</evidence>
<keyword evidence="16" id="KW-1185">Reference proteome</keyword>
<dbReference type="GO" id="GO:0005743">
    <property type="term" value="C:mitochondrial inner membrane"/>
    <property type="evidence" value="ECO:0007669"/>
    <property type="project" value="UniProtKB-SubCell"/>
</dbReference>
<dbReference type="AlphaFoldDB" id="W2S696"/>
<dbReference type="InterPro" id="IPR000504">
    <property type="entry name" value="RRM_dom"/>
</dbReference>
<keyword evidence="7" id="KW-1133">Transmembrane helix</keyword>
<gene>
    <name evidence="15" type="ORF">HMPREF1541_10773</name>
</gene>
<dbReference type="InterPro" id="IPR035979">
    <property type="entry name" value="RBD_domain_sf"/>
</dbReference>
<feature type="compositionally biased region" description="Basic and acidic residues" evidence="13">
    <location>
        <begin position="620"/>
        <end position="631"/>
    </location>
</feature>
<dbReference type="InterPro" id="IPR018850">
    <property type="entry name" value="Mt_escape_2_C"/>
</dbReference>
<dbReference type="Pfam" id="PF10443">
    <property type="entry name" value="RNA12"/>
    <property type="match status" value="1"/>
</dbReference>
<protein>
    <recommendedName>
        <fullName evidence="3 12">Mitochondrial escape protein 2</fullName>
    </recommendedName>
</protein>
<dbReference type="STRING" id="1220924.W2S696"/>
<proteinExistence type="inferred from homology"/>
<dbReference type="PANTHER" id="PTHR32198:SF2">
    <property type="entry name" value="MITOCHONDRIAL ESCAPE PROTEIN 2"/>
    <property type="match status" value="1"/>
</dbReference>
<comment type="function">
    <text evidence="10 12">Plays a role in maintaining the mitochondrial genome and in controlling the mtDNA escape. Involved in the regulation of mtDNA nucleotide structure and number. May have a dispensable role in early maturation of pre-rRNA.</text>
</comment>
<evidence type="ECO:0000256" key="2">
    <source>
        <dbReference type="ARBA" id="ARBA00010320"/>
    </source>
</evidence>
<dbReference type="HOGENOM" id="CLU_007861_1_0_1"/>
<dbReference type="InParanoid" id="W2S696"/>
<comment type="similarity">
    <text evidence="2 12">Belongs to the YME2 family.</text>
</comment>
<feature type="domain" description="RRM" evidence="14">
    <location>
        <begin position="192"/>
        <end position="284"/>
    </location>
</feature>
<keyword evidence="4" id="KW-0812">Transmembrane</keyword>
<evidence type="ECO:0000256" key="1">
    <source>
        <dbReference type="ARBA" id="ARBA00004434"/>
    </source>
</evidence>
<evidence type="ECO:0000256" key="5">
    <source>
        <dbReference type="ARBA" id="ARBA00022792"/>
    </source>
</evidence>
<dbReference type="FunCoup" id="W2S696">
    <property type="interactions" value="118"/>
</dbReference>
<organism evidence="15 16">
    <name type="scientific">Cyphellophora europaea (strain CBS 101466)</name>
    <name type="common">Phialophora europaea</name>
    <dbReference type="NCBI Taxonomy" id="1220924"/>
    <lineage>
        <taxon>Eukaryota</taxon>
        <taxon>Fungi</taxon>
        <taxon>Dikarya</taxon>
        <taxon>Ascomycota</taxon>
        <taxon>Pezizomycotina</taxon>
        <taxon>Eurotiomycetes</taxon>
        <taxon>Chaetothyriomycetidae</taxon>
        <taxon>Chaetothyriales</taxon>
        <taxon>Cyphellophoraceae</taxon>
        <taxon>Cyphellophora</taxon>
    </lineage>
</organism>
<dbReference type="Proteomes" id="UP000030752">
    <property type="component" value="Unassembled WGS sequence"/>
</dbReference>
<dbReference type="InterPro" id="IPR012677">
    <property type="entry name" value="Nucleotide-bd_a/b_plait_sf"/>
</dbReference>
<evidence type="ECO:0000259" key="14">
    <source>
        <dbReference type="PROSITE" id="PS50102"/>
    </source>
</evidence>
<evidence type="ECO:0000256" key="13">
    <source>
        <dbReference type="SAM" id="MobiDB-lite"/>
    </source>
</evidence>
<dbReference type="eggNOG" id="ENOG502QS0P">
    <property type="taxonomic scope" value="Eukaryota"/>
</dbReference>
<keyword evidence="6" id="KW-0809">Transit peptide</keyword>
<dbReference type="GO" id="GO:0006397">
    <property type="term" value="P:mRNA processing"/>
    <property type="evidence" value="ECO:0007669"/>
    <property type="project" value="UniProtKB-UniRule"/>
</dbReference>
<dbReference type="PANTHER" id="PTHR32198">
    <property type="entry name" value="MITOCHONDRIAL ESCAPE PROTEIN 2"/>
    <property type="match status" value="1"/>
</dbReference>
<reference evidence="15 16" key="1">
    <citation type="submission" date="2013-03" db="EMBL/GenBank/DDBJ databases">
        <title>The Genome Sequence of Phialophora europaea CBS 101466.</title>
        <authorList>
            <consortium name="The Broad Institute Genomics Platform"/>
            <person name="Cuomo C."/>
            <person name="de Hoog S."/>
            <person name="Gorbushina A."/>
            <person name="Walker B."/>
            <person name="Young S.K."/>
            <person name="Zeng Q."/>
            <person name="Gargeya S."/>
            <person name="Fitzgerald M."/>
            <person name="Haas B."/>
            <person name="Abouelleil A."/>
            <person name="Allen A.W."/>
            <person name="Alvarado L."/>
            <person name="Arachchi H.M."/>
            <person name="Berlin A.M."/>
            <person name="Chapman S.B."/>
            <person name="Gainer-Dewar J."/>
            <person name="Goldberg J."/>
            <person name="Griggs A."/>
            <person name="Gujja S."/>
            <person name="Hansen M."/>
            <person name="Howarth C."/>
            <person name="Imamovic A."/>
            <person name="Ireland A."/>
            <person name="Larimer J."/>
            <person name="McCowan C."/>
            <person name="Murphy C."/>
            <person name="Pearson M."/>
            <person name="Poon T.W."/>
            <person name="Priest M."/>
            <person name="Roberts A."/>
            <person name="Saif S."/>
            <person name="Shea T."/>
            <person name="Sisk P."/>
            <person name="Sykes S."/>
            <person name="Wortman J."/>
            <person name="Nusbaum C."/>
            <person name="Birren B."/>
        </authorList>
    </citation>
    <scope>NUCLEOTIDE SEQUENCE [LARGE SCALE GENOMIC DNA]</scope>
    <source>
        <strain evidence="15 16">CBS 101466</strain>
    </source>
</reference>
<comment type="subcellular location">
    <subcellularLocation>
        <location evidence="1 12">Mitochondrion inner membrane</location>
        <topology evidence="1 12">Single-pass membrane protein</topology>
    </subcellularLocation>
</comment>
<feature type="region of interest" description="Disordered" evidence="13">
    <location>
        <begin position="608"/>
        <end position="631"/>
    </location>
</feature>
<dbReference type="GeneID" id="19978112"/>
<evidence type="ECO:0000256" key="6">
    <source>
        <dbReference type="ARBA" id="ARBA00022946"/>
    </source>
</evidence>
<dbReference type="SUPFAM" id="SSF54928">
    <property type="entry name" value="RNA-binding domain, RBD"/>
    <property type="match status" value="1"/>
</dbReference>
<dbReference type="RefSeq" id="XP_008713664.1">
    <property type="nucleotide sequence ID" value="XM_008715442.1"/>
</dbReference>
<feature type="compositionally biased region" description="Acidic residues" evidence="13">
    <location>
        <begin position="610"/>
        <end position="619"/>
    </location>
</feature>
<evidence type="ECO:0000256" key="10">
    <source>
        <dbReference type="ARBA" id="ARBA00025276"/>
    </source>
</evidence>
<dbReference type="OrthoDB" id="10267654at2759"/>
<keyword evidence="5 12" id="KW-0999">Mitochondrion inner membrane</keyword>
<keyword evidence="9" id="KW-0472">Membrane</keyword>
<dbReference type="VEuPathDB" id="FungiDB:HMPREF1541_10773"/>
<accession>W2S696</accession>
<dbReference type="Pfam" id="PF00076">
    <property type="entry name" value="RRM_1"/>
    <property type="match status" value="1"/>
</dbReference>
<name>W2S696_CYPE1</name>
<sequence>MLSRRIVGKLGLRHTTRSAPPSIWSSNTRSRILAVTPQLRRSSASEAGENDSGHIKTQRNEGIFFFDNVFPLKLQWLSRLPLINWEQSVVELISKANRPDAAFASPSSVIQRAFPESLPVKITEVLPRLREGGAYVKFSHDAQIDAFELESTLRKYMEEKPIRPWFNPFRRVRAFLVRGKPWIEDLYRLPSSRVRVEFLPTTPEAQAAELTQETLYTLFRKYGKLLNIEPQPSDSKVIPKYGLIDFERVRFATMAKACMHGFVLPASEGGGQQGTVLKVSYESKRKSNWFFDWVFSHPRIVIPLVVALLSATAVAVFDPIRIFSIKTHVTHGFGIGEYKDFFIIKWLRQQFMRGYDIIRMRKPRAEDDSFRILWEDRQDTVQQLRTWLIETADTFIVVQGPRGAGKKELVIDYVLEDRPQKLVIDCKKIQEARGDSATISAAASEVGYRPIFSWMNSLSSMVDLAAMGTIGTKTGFSETLDQQLSKIWNNTAVALKQVALAHRKRDDKDSNLADDDWLEAHPEHRPVVVIDNFLHKSSDSGSDMVYDKIAEWAARLTTSNIAHVVFLTTDVSFSKSLSKALPDRVFRQVTLGDCTPEVAKKMVIRHLDADSDDDEEESESGDKKLTPSQRRSDLDELDSVIQVLGGRLTDLEFLARRIKAGESPGSAVQQITEQSASEILKMYLLDADRGEWTPQQAWILIRELANNEKLRYNELLLDSAFSSNGESVLQSLEQAELISIASRNGRPTAIKPGKPIYQAAFEYLTQDEVLRSRFEFAVLTDLVAKENKTIDKCEAELKVLAEFPNASDLKPRVRYLLDKLLVSQQEIERMETKQGALKKIMKEKY</sequence>
<keyword evidence="11 12" id="KW-0694">RNA-binding</keyword>
<evidence type="ECO:0000256" key="11">
    <source>
        <dbReference type="PROSITE-ProRule" id="PRU00176"/>
    </source>
</evidence>
<dbReference type="InterPro" id="IPR027417">
    <property type="entry name" value="P-loop_NTPase"/>
</dbReference>
<keyword evidence="12" id="KW-0507">mRNA processing</keyword>
<evidence type="ECO:0000256" key="3">
    <source>
        <dbReference type="ARBA" id="ARBA00020222"/>
    </source>
</evidence>
<evidence type="ECO:0000256" key="4">
    <source>
        <dbReference type="ARBA" id="ARBA00022692"/>
    </source>
</evidence>
<evidence type="ECO:0000256" key="7">
    <source>
        <dbReference type="ARBA" id="ARBA00022989"/>
    </source>
</evidence>
<dbReference type="SUPFAM" id="SSF52540">
    <property type="entry name" value="P-loop containing nucleoside triphosphate hydrolases"/>
    <property type="match status" value="1"/>
</dbReference>